<evidence type="ECO:0000256" key="6">
    <source>
        <dbReference type="SAM" id="MobiDB-lite"/>
    </source>
</evidence>
<dbReference type="PRINTS" id="PR00367">
    <property type="entry name" value="ETHRSPELEMNT"/>
</dbReference>
<proteinExistence type="predicted"/>
<dbReference type="Gene3D" id="3.30.730.10">
    <property type="entry name" value="AP2/ERF domain"/>
    <property type="match status" value="1"/>
</dbReference>
<dbReference type="Proteomes" id="UP001141806">
    <property type="component" value="Unassembled WGS sequence"/>
</dbReference>
<dbReference type="PANTHER" id="PTHR31190:SF476">
    <property type="entry name" value="ETHYLENE-RESPONSIVE TRANSCRIPTION FACTOR 1"/>
    <property type="match status" value="1"/>
</dbReference>
<keyword evidence="9" id="KW-1185">Reference proteome</keyword>
<dbReference type="EMBL" id="JAMYWD010000011">
    <property type="protein sequence ID" value="KAJ4955785.1"/>
    <property type="molecule type" value="Genomic_DNA"/>
</dbReference>
<feature type="compositionally biased region" description="Pro residues" evidence="6">
    <location>
        <begin position="176"/>
        <end position="194"/>
    </location>
</feature>
<reference evidence="8" key="1">
    <citation type="journal article" date="2023" name="Plant J.">
        <title>The genome of the king protea, Protea cynaroides.</title>
        <authorList>
            <person name="Chang J."/>
            <person name="Duong T.A."/>
            <person name="Schoeman C."/>
            <person name="Ma X."/>
            <person name="Roodt D."/>
            <person name="Barker N."/>
            <person name="Li Z."/>
            <person name="Van de Peer Y."/>
            <person name="Mizrachi E."/>
        </authorList>
    </citation>
    <scope>NUCLEOTIDE SEQUENCE</scope>
    <source>
        <tissue evidence="8">Young leaves</tissue>
    </source>
</reference>
<dbReference type="GO" id="GO:0009873">
    <property type="term" value="P:ethylene-activated signaling pathway"/>
    <property type="evidence" value="ECO:0007669"/>
    <property type="project" value="InterPro"/>
</dbReference>
<dbReference type="CDD" id="cd00018">
    <property type="entry name" value="AP2"/>
    <property type="match status" value="1"/>
</dbReference>
<evidence type="ECO:0000256" key="3">
    <source>
        <dbReference type="ARBA" id="ARBA00023125"/>
    </source>
</evidence>
<keyword evidence="2" id="KW-0805">Transcription regulation</keyword>
<organism evidence="8 9">
    <name type="scientific">Protea cynaroides</name>
    <dbReference type="NCBI Taxonomy" id="273540"/>
    <lineage>
        <taxon>Eukaryota</taxon>
        <taxon>Viridiplantae</taxon>
        <taxon>Streptophyta</taxon>
        <taxon>Embryophyta</taxon>
        <taxon>Tracheophyta</taxon>
        <taxon>Spermatophyta</taxon>
        <taxon>Magnoliopsida</taxon>
        <taxon>Proteales</taxon>
        <taxon>Proteaceae</taxon>
        <taxon>Protea</taxon>
    </lineage>
</organism>
<name>A0A9Q0GYB2_9MAGN</name>
<evidence type="ECO:0000259" key="7">
    <source>
        <dbReference type="PROSITE" id="PS51032"/>
    </source>
</evidence>
<evidence type="ECO:0000256" key="2">
    <source>
        <dbReference type="ARBA" id="ARBA00023015"/>
    </source>
</evidence>
<dbReference type="InterPro" id="IPR016177">
    <property type="entry name" value="DNA-bd_dom_sf"/>
</dbReference>
<evidence type="ECO:0000256" key="5">
    <source>
        <dbReference type="ARBA" id="ARBA00023242"/>
    </source>
</evidence>
<dbReference type="InterPro" id="IPR044808">
    <property type="entry name" value="ERF_plant"/>
</dbReference>
<feature type="region of interest" description="Disordered" evidence="6">
    <location>
        <begin position="175"/>
        <end position="207"/>
    </location>
</feature>
<dbReference type="OrthoDB" id="674504at2759"/>
<feature type="domain" description="AP2/ERF" evidence="7">
    <location>
        <begin position="203"/>
        <end position="261"/>
    </location>
</feature>
<dbReference type="PANTHER" id="PTHR31190">
    <property type="entry name" value="DNA-BINDING DOMAIN"/>
    <property type="match status" value="1"/>
</dbReference>
<dbReference type="GO" id="GO:0003700">
    <property type="term" value="F:DNA-binding transcription factor activity"/>
    <property type="evidence" value="ECO:0007669"/>
    <property type="project" value="InterPro"/>
</dbReference>
<dbReference type="InterPro" id="IPR001471">
    <property type="entry name" value="AP2/ERF_dom"/>
</dbReference>
<evidence type="ECO:0000256" key="1">
    <source>
        <dbReference type="ARBA" id="ARBA00004123"/>
    </source>
</evidence>
<gene>
    <name evidence="8" type="ORF">NE237_012568</name>
</gene>
<dbReference type="GO" id="GO:0003677">
    <property type="term" value="F:DNA binding"/>
    <property type="evidence" value="ECO:0007669"/>
    <property type="project" value="UniProtKB-KW"/>
</dbReference>
<keyword evidence="5" id="KW-0539">Nucleus</keyword>
<dbReference type="SUPFAM" id="SSF54171">
    <property type="entry name" value="DNA-binding domain"/>
    <property type="match status" value="1"/>
</dbReference>
<evidence type="ECO:0000256" key="4">
    <source>
        <dbReference type="ARBA" id="ARBA00023163"/>
    </source>
</evidence>
<dbReference type="FunFam" id="3.30.730.10:FF:000001">
    <property type="entry name" value="Ethylene-responsive transcription factor 2"/>
    <property type="match status" value="1"/>
</dbReference>
<dbReference type="Pfam" id="PF00847">
    <property type="entry name" value="AP2"/>
    <property type="match status" value="1"/>
</dbReference>
<accession>A0A9Q0GYB2</accession>
<keyword evidence="4" id="KW-0804">Transcription</keyword>
<protein>
    <recommendedName>
        <fullName evidence="7">AP2/ERF domain-containing protein</fullName>
    </recommendedName>
</protein>
<dbReference type="GO" id="GO:0005634">
    <property type="term" value="C:nucleus"/>
    <property type="evidence" value="ECO:0007669"/>
    <property type="project" value="UniProtKB-SubCell"/>
</dbReference>
<evidence type="ECO:0000313" key="8">
    <source>
        <dbReference type="EMBL" id="KAJ4955785.1"/>
    </source>
</evidence>
<dbReference type="AlphaFoldDB" id="A0A9Q0GYB2"/>
<dbReference type="PROSITE" id="PS51032">
    <property type="entry name" value="AP2_ERF"/>
    <property type="match status" value="1"/>
</dbReference>
<keyword evidence="3" id="KW-0238">DNA-binding</keyword>
<dbReference type="SMART" id="SM00380">
    <property type="entry name" value="AP2"/>
    <property type="match status" value="1"/>
</dbReference>
<dbReference type="InterPro" id="IPR036955">
    <property type="entry name" value="AP2/ERF_dom_sf"/>
</dbReference>
<comment type="subcellular location">
    <subcellularLocation>
        <location evidence="1">Nucleus</location>
    </subcellularLocation>
</comment>
<feature type="region of interest" description="Disordered" evidence="6">
    <location>
        <begin position="265"/>
        <end position="299"/>
    </location>
</feature>
<comment type="caution">
    <text evidence="8">The sequence shown here is derived from an EMBL/GenBank/DDBJ whole genome shotgun (WGS) entry which is preliminary data.</text>
</comment>
<sequence>MASFHEASALDLMSNNSLDDYASFDSFISEISNMSATFECFINEFPNCSSKESSVGSESFCSGTVSSESLPSAKLETEFFDDIFTSPMSKPLVPNSEISVFDYINFSGKQDNGDVNMISFSDNDQNHFFQCEKKPQIMDLKNSNTSTSASRRPSLKISLPPSQKIEWFDFCEPKPAQAPAPAPAPAPIPAPAPKPCNSEERRHYRGVRQRPWGKFAAEIRDPNKRGSRVWLGTYETSIEAARAYDRAAFKMRGSKAILNFPLEAGKTSEPVSNNCRKRRRETETEEKQQQQQQQEAPPLKAVKIEWSPQSEVTAPVPVPAQSSSGCPLTPSSWTAVWEGDVKGIFNVPPLSPLSPHPHLGYPRVMVS</sequence>
<evidence type="ECO:0000313" key="9">
    <source>
        <dbReference type="Proteomes" id="UP001141806"/>
    </source>
</evidence>